<dbReference type="Gene3D" id="3.90.550.10">
    <property type="entry name" value="Spore Coat Polysaccharide Biosynthesis Protein SpsA, Chain A"/>
    <property type="match status" value="1"/>
</dbReference>
<organism evidence="2 3">
    <name type="scientific">Candidatus Magasanikbacteria bacterium GW2011_GWA2_40_10</name>
    <dbReference type="NCBI Taxonomy" id="1619037"/>
    <lineage>
        <taxon>Bacteria</taxon>
        <taxon>Candidatus Magasanikiibacteriota</taxon>
    </lineage>
</organism>
<evidence type="ECO:0000313" key="2">
    <source>
        <dbReference type="EMBL" id="KKR34530.1"/>
    </source>
</evidence>
<dbReference type="PANTHER" id="PTHR43630:SF2">
    <property type="entry name" value="GLYCOSYLTRANSFERASE"/>
    <property type="match status" value="1"/>
</dbReference>
<dbReference type="Proteomes" id="UP000034855">
    <property type="component" value="Unassembled WGS sequence"/>
</dbReference>
<accession>A0A0G0SIJ3</accession>
<evidence type="ECO:0000313" key="3">
    <source>
        <dbReference type="Proteomes" id="UP000034855"/>
    </source>
</evidence>
<dbReference type="AlphaFoldDB" id="A0A0G0SIJ3"/>
<proteinExistence type="predicted"/>
<name>A0A0G0SIJ3_9BACT</name>
<reference evidence="2 3" key="1">
    <citation type="journal article" date="2015" name="Nature">
        <title>rRNA introns, odd ribosomes, and small enigmatic genomes across a large radiation of phyla.</title>
        <authorList>
            <person name="Brown C.T."/>
            <person name="Hug L.A."/>
            <person name="Thomas B.C."/>
            <person name="Sharon I."/>
            <person name="Castelle C.J."/>
            <person name="Singh A."/>
            <person name="Wilkins M.J."/>
            <person name="Williams K.H."/>
            <person name="Banfield J.F."/>
        </authorList>
    </citation>
    <scope>NUCLEOTIDE SEQUENCE [LARGE SCALE GENOMIC DNA]</scope>
</reference>
<evidence type="ECO:0000259" key="1">
    <source>
        <dbReference type="Pfam" id="PF00535"/>
    </source>
</evidence>
<feature type="domain" description="Glycosyltransferase 2-like" evidence="1">
    <location>
        <begin position="9"/>
        <end position="133"/>
    </location>
</feature>
<dbReference type="EMBL" id="LBXR01000013">
    <property type="protein sequence ID" value="KKR34530.1"/>
    <property type="molecule type" value="Genomic_DNA"/>
</dbReference>
<dbReference type="InterPro" id="IPR029044">
    <property type="entry name" value="Nucleotide-diphossugar_trans"/>
</dbReference>
<dbReference type="SUPFAM" id="SSF53448">
    <property type="entry name" value="Nucleotide-diphospho-sugar transferases"/>
    <property type="match status" value="1"/>
</dbReference>
<dbReference type="GO" id="GO:0016740">
    <property type="term" value="F:transferase activity"/>
    <property type="evidence" value="ECO:0007669"/>
    <property type="project" value="UniProtKB-KW"/>
</dbReference>
<gene>
    <name evidence="2" type="ORF">UT67_C0013G0002</name>
</gene>
<dbReference type="PANTHER" id="PTHR43630">
    <property type="entry name" value="POLY-BETA-1,6-N-ACETYL-D-GLUCOSAMINE SYNTHASE"/>
    <property type="match status" value="1"/>
</dbReference>
<dbReference type="InterPro" id="IPR001173">
    <property type="entry name" value="Glyco_trans_2-like"/>
</dbReference>
<dbReference type="STRING" id="1619037.UT67_C0013G0002"/>
<dbReference type="Pfam" id="PF00535">
    <property type="entry name" value="Glycos_transf_2"/>
    <property type="match status" value="1"/>
</dbReference>
<keyword evidence="2" id="KW-0808">Transferase</keyword>
<dbReference type="PATRIC" id="fig|1619037.3.peg.282"/>
<protein>
    <submittedName>
        <fullName evidence="2">Glycosyl transferase family 2</fullName>
    </submittedName>
</protein>
<comment type="caution">
    <text evidence="2">The sequence shown here is derived from an EMBL/GenBank/DDBJ whole genome shotgun (WGS) entry which is preliminary data.</text>
</comment>
<sequence length="274" mass="32387">MQNNNQKISACLVVYNEEKIIRQCLDSIKDFVDEIILVHDGECADKTLEIAKEYTDKIFVRKHAGTAESHRAFALSQTAGDWILQIDGDEYLDVADHDRIREMVENCPAGIDGYIFKWEMWNGKHAVYFKGLQKMCFMRKDKFHYIDVPQAVGWVDGHVKQVDLFLHHRPKYDNIAWKSFWAKTNNLLPIHARYFFPSMVQYSCFNTEPSSWLAEVKKIKSNYFRAIVWYPLKNCLGQLKNGLWSNRFGINLALQQYVYYFLLYWRVWKLSKKS</sequence>